<protein>
    <submittedName>
        <fullName evidence="1">Uncharacterized protein</fullName>
    </submittedName>
</protein>
<dbReference type="RefSeq" id="WP_102434377.1">
    <property type="nucleotide sequence ID" value="NZ_CAWNVI010000060.1"/>
</dbReference>
<dbReference type="OrthoDB" id="5883126at2"/>
<sequence>MNQLPIETINQTLEGSKAIQLHRTSFEHFLAKMPKSDPFYDELEQLIQLSDKCKNLEVRVATEDAQTIHKFNALSDQLSNKLNSMVLPTN</sequence>
<dbReference type="Proteomes" id="UP000235406">
    <property type="component" value="Unassembled WGS sequence"/>
</dbReference>
<gene>
    <name evidence="1" type="ORF">BCT49_24255</name>
</gene>
<dbReference type="AlphaFoldDB" id="A0A2N7KF29"/>
<reference evidence="2" key="1">
    <citation type="submission" date="2016-07" db="EMBL/GenBank/DDBJ databases">
        <title>Nontailed viruses are major unrecognized killers of bacteria in the ocean.</title>
        <authorList>
            <person name="Kauffman K."/>
            <person name="Hussain F."/>
            <person name="Yang J."/>
            <person name="Arevalo P."/>
            <person name="Brown J."/>
            <person name="Cutler M."/>
            <person name="Kelly L."/>
            <person name="Polz M.F."/>
        </authorList>
    </citation>
    <scope>NUCLEOTIDE SEQUENCE [LARGE SCALE GENOMIC DNA]</scope>
    <source>
        <strain evidence="2">10N.261.46.F8</strain>
    </source>
</reference>
<dbReference type="EMBL" id="MCZK01000060">
    <property type="protein sequence ID" value="PMM74304.1"/>
    <property type="molecule type" value="Genomic_DNA"/>
</dbReference>
<evidence type="ECO:0000313" key="1">
    <source>
        <dbReference type="EMBL" id="PMM74304.1"/>
    </source>
</evidence>
<proteinExistence type="predicted"/>
<comment type="caution">
    <text evidence="1">The sequence shown here is derived from an EMBL/GenBank/DDBJ whole genome shotgun (WGS) entry which is preliminary data.</text>
</comment>
<evidence type="ECO:0000313" key="2">
    <source>
        <dbReference type="Proteomes" id="UP000235406"/>
    </source>
</evidence>
<accession>A0A2N7KF29</accession>
<organism evidence="1 2">
    <name type="scientific">Vibrio lentus</name>
    <dbReference type="NCBI Taxonomy" id="136468"/>
    <lineage>
        <taxon>Bacteria</taxon>
        <taxon>Pseudomonadati</taxon>
        <taxon>Pseudomonadota</taxon>
        <taxon>Gammaproteobacteria</taxon>
        <taxon>Vibrionales</taxon>
        <taxon>Vibrionaceae</taxon>
        <taxon>Vibrio</taxon>
    </lineage>
</organism>
<name>A0A2N7KF29_9VIBR</name>